<protein>
    <submittedName>
        <fullName evidence="5">Peptidoglycan-binding lysin domain containing protein</fullName>
    </submittedName>
</protein>
<dbReference type="Gene3D" id="3.10.350.10">
    <property type="entry name" value="LysM domain"/>
    <property type="match status" value="1"/>
</dbReference>
<proteinExistence type="predicted"/>
<feature type="repeat" description="TPR" evidence="1">
    <location>
        <begin position="79"/>
        <end position="112"/>
    </location>
</feature>
<dbReference type="Proteomes" id="UP000005096">
    <property type="component" value="Chromosome"/>
</dbReference>
<dbReference type="InterPro" id="IPR018392">
    <property type="entry name" value="LysM"/>
</dbReference>
<reference evidence="5 6" key="1">
    <citation type="journal article" date="2010" name="Stand. Genomic Sci.">
        <title>Non-contiguous finished genome sequence of Aminomonas paucivorans type strain (GLU-3).</title>
        <authorList>
            <person name="Pitluck S."/>
            <person name="Yasawong M."/>
            <person name="Held B."/>
            <person name="Lapidus A."/>
            <person name="Nolan M."/>
            <person name="Copeland A."/>
            <person name="Lucas S."/>
            <person name="Del Rio T.G."/>
            <person name="Tice H."/>
            <person name="Cheng J.F."/>
            <person name="Chertkov O."/>
            <person name="Goodwin L."/>
            <person name="Tapia R."/>
            <person name="Han C."/>
            <person name="Liolios K."/>
            <person name="Ivanova N."/>
            <person name="Mavromatis K."/>
            <person name="Ovchinnikova G."/>
            <person name="Pati A."/>
            <person name="Chen A."/>
            <person name="Palaniappan K."/>
            <person name="Land M."/>
            <person name="Hauser L."/>
            <person name="Chang Y.J."/>
            <person name="Jeffries C.D."/>
            <person name="Pukall R."/>
            <person name="Spring S."/>
            <person name="Rohde M."/>
            <person name="Sikorski J."/>
            <person name="Goker M."/>
            <person name="Woyke T."/>
            <person name="Bristow J."/>
            <person name="Eisen J.A."/>
            <person name="Markowitz V."/>
            <person name="Hugenholtz P."/>
            <person name="Kyrpides N.C."/>
            <person name="Klenk H.P."/>
        </authorList>
    </citation>
    <scope>NUCLEOTIDE SEQUENCE [LARGE SCALE GENOMIC DNA]</scope>
    <source>
        <strain evidence="5 6">DSM 12260</strain>
    </source>
</reference>
<dbReference type="PaxDb" id="584708-Apau_0355"/>
<dbReference type="InterPro" id="IPR019734">
    <property type="entry name" value="TPR_rpt"/>
</dbReference>
<dbReference type="SUPFAM" id="SSF48452">
    <property type="entry name" value="TPR-like"/>
    <property type="match status" value="1"/>
</dbReference>
<evidence type="ECO:0000313" key="5">
    <source>
        <dbReference type="EMBL" id="EFQ22790.1"/>
    </source>
</evidence>
<keyword evidence="3" id="KW-0472">Membrane</keyword>
<evidence type="ECO:0000256" key="3">
    <source>
        <dbReference type="SAM" id="Phobius"/>
    </source>
</evidence>
<feature type="compositionally biased region" description="Basic and acidic residues" evidence="2">
    <location>
        <begin position="1"/>
        <end position="18"/>
    </location>
</feature>
<keyword evidence="6" id="KW-1185">Reference proteome</keyword>
<dbReference type="HOGENOM" id="CLU_874164_0_0_0"/>
<dbReference type="eggNOG" id="COG1652">
    <property type="taxonomic scope" value="Bacteria"/>
</dbReference>
<sequence>MVEHVRHHRDTSALDRPPRGGMGQHTEAVLDGYQKIEAIASLVESVILWRGAYLARYGRLDQAEALLFRLLFKEGSRNPQAQDLLARVYFQQGKTSQALDLWRQSAALQPGNPALKRTLALASLLEKGRSRGALLFAHRLKLALGALVLGILCVGLGWGGVQGVRAVDRWLQGPEPPAAALEGHFTCDVASMEQAFEGIYPVSFTRRRIGSGANLGRLEVMVEQKGDEVRAFGTVPTLFLRYQVEQALREIPGVRHLDLKDLTVERSYHVKKGESLWVISRKIYGEGQSWTVLSRFNQLDRPDRLKVGQRLELPLGDEELVPDS</sequence>
<evidence type="ECO:0000256" key="2">
    <source>
        <dbReference type="SAM" id="MobiDB-lite"/>
    </source>
</evidence>
<dbReference type="OrthoDB" id="370541at2"/>
<dbReference type="EMBL" id="CM001022">
    <property type="protein sequence ID" value="EFQ22790.1"/>
    <property type="molecule type" value="Genomic_DNA"/>
</dbReference>
<keyword evidence="1" id="KW-0802">TPR repeat</keyword>
<dbReference type="AlphaFoldDB" id="E3CZ17"/>
<dbReference type="STRING" id="584708.Apau_0355"/>
<dbReference type="Gene3D" id="1.25.40.10">
    <property type="entry name" value="Tetratricopeptide repeat domain"/>
    <property type="match status" value="1"/>
</dbReference>
<feature type="region of interest" description="Disordered" evidence="2">
    <location>
        <begin position="1"/>
        <end position="25"/>
    </location>
</feature>
<name>E3CZ17_9BACT</name>
<dbReference type="PROSITE" id="PS51782">
    <property type="entry name" value="LYSM"/>
    <property type="match status" value="1"/>
</dbReference>
<feature type="domain" description="LysM" evidence="4">
    <location>
        <begin position="266"/>
        <end position="313"/>
    </location>
</feature>
<keyword evidence="3" id="KW-0812">Transmembrane</keyword>
<dbReference type="PROSITE" id="PS50005">
    <property type="entry name" value="TPR"/>
    <property type="match status" value="1"/>
</dbReference>
<dbReference type="InterPro" id="IPR036779">
    <property type="entry name" value="LysM_dom_sf"/>
</dbReference>
<dbReference type="SMART" id="SM00257">
    <property type="entry name" value="LysM"/>
    <property type="match status" value="1"/>
</dbReference>
<dbReference type="RefSeq" id="WP_006299937.1">
    <property type="nucleotide sequence ID" value="NZ_CM001022.1"/>
</dbReference>
<evidence type="ECO:0000256" key="1">
    <source>
        <dbReference type="PROSITE-ProRule" id="PRU00339"/>
    </source>
</evidence>
<keyword evidence="3" id="KW-1133">Transmembrane helix</keyword>
<dbReference type="Pfam" id="PF01476">
    <property type="entry name" value="LysM"/>
    <property type="match status" value="1"/>
</dbReference>
<dbReference type="eggNOG" id="COG0457">
    <property type="taxonomic scope" value="Bacteria"/>
</dbReference>
<dbReference type="InterPro" id="IPR011990">
    <property type="entry name" value="TPR-like_helical_dom_sf"/>
</dbReference>
<feature type="transmembrane region" description="Helical" evidence="3">
    <location>
        <begin position="140"/>
        <end position="161"/>
    </location>
</feature>
<dbReference type="CDD" id="cd00118">
    <property type="entry name" value="LysM"/>
    <property type="match status" value="1"/>
</dbReference>
<gene>
    <name evidence="5" type="ORF">Apau_0355</name>
</gene>
<dbReference type="SUPFAM" id="SSF54106">
    <property type="entry name" value="LysM domain"/>
    <property type="match status" value="1"/>
</dbReference>
<evidence type="ECO:0000259" key="4">
    <source>
        <dbReference type="PROSITE" id="PS51782"/>
    </source>
</evidence>
<evidence type="ECO:0000313" key="6">
    <source>
        <dbReference type="Proteomes" id="UP000005096"/>
    </source>
</evidence>
<accession>E3CZ17</accession>
<organism evidence="5 6">
    <name type="scientific">Aminomonas paucivorans DSM 12260</name>
    <dbReference type="NCBI Taxonomy" id="584708"/>
    <lineage>
        <taxon>Bacteria</taxon>
        <taxon>Thermotogati</taxon>
        <taxon>Synergistota</taxon>
        <taxon>Synergistia</taxon>
        <taxon>Synergistales</taxon>
        <taxon>Synergistaceae</taxon>
        <taxon>Aminomonas</taxon>
    </lineage>
</organism>